<dbReference type="InterPro" id="IPR057326">
    <property type="entry name" value="KR_dom"/>
</dbReference>
<dbReference type="PANTHER" id="PTHR45024">
    <property type="entry name" value="DEHYDROGENASES, SHORT CHAIN"/>
    <property type="match status" value="1"/>
</dbReference>
<protein>
    <submittedName>
        <fullName evidence="5">SDR family NAD(P)-dependent oxidoreductase</fullName>
    </submittedName>
</protein>
<evidence type="ECO:0000256" key="3">
    <source>
        <dbReference type="RuleBase" id="RU000363"/>
    </source>
</evidence>
<accession>A0A8E1W8R0</accession>
<dbReference type="InterPro" id="IPR002347">
    <property type="entry name" value="SDR_fam"/>
</dbReference>
<dbReference type="RefSeq" id="WP_183127503.1">
    <property type="nucleotide sequence ID" value="NZ_JACJHR010000132.1"/>
</dbReference>
<dbReference type="SMART" id="SM00822">
    <property type="entry name" value="PKS_KR"/>
    <property type="match status" value="1"/>
</dbReference>
<dbReference type="InterPro" id="IPR051687">
    <property type="entry name" value="Peroxisomal_Beta-Oxidation"/>
</dbReference>
<dbReference type="EMBL" id="JACJHR010000132">
    <property type="protein sequence ID" value="MBB2505956.1"/>
    <property type="molecule type" value="Genomic_DNA"/>
</dbReference>
<dbReference type="SUPFAM" id="SSF51735">
    <property type="entry name" value="NAD(P)-binding Rossmann-fold domains"/>
    <property type="match status" value="1"/>
</dbReference>
<comment type="similarity">
    <text evidence="1 3">Belongs to the short-chain dehydrogenases/reductases (SDR) family.</text>
</comment>
<proteinExistence type="inferred from homology"/>
<dbReference type="Proteomes" id="UP000550260">
    <property type="component" value="Unassembled WGS sequence"/>
</dbReference>
<dbReference type="InterPro" id="IPR020904">
    <property type="entry name" value="Sc_DH/Rdtase_CS"/>
</dbReference>
<dbReference type="Pfam" id="PF00106">
    <property type="entry name" value="adh_short"/>
    <property type="match status" value="1"/>
</dbReference>
<dbReference type="PANTHER" id="PTHR45024:SF2">
    <property type="entry name" value="SCP2 DOMAIN-CONTAINING PROTEIN"/>
    <property type="match status" value="1"/>
</dbReference>
<evidence type="ECO:0000313" key="5">
    <source>
        <dbReference type="EMBL" id="MBB2505956.1"/>
    </source>
</evidence>
<sequence>MSGVQDRVVVVTGAGGGLGREYALLLAASGAKVVVNDLGGARDGSGSGRSMADDVVAEIRDAGGQAVANYDSVATEDGAEAIVQSALDEFGAVHAVVNNAGILRDRAFHKMTSDDWESVLRVHLSGGYFVTKAAWPHFREQGYGRVVVASSTTGLYGNFGQANYGAAKNGLVGLVNTLAIEGRKSNILANAVAPMAATRMTVDVAPPELLEKLAPAHVAPVVGHLVSDECADSGSVFVVGGGQVQRVQLFQSKGVTFGEVPTIAQVAERWPEITDMTGSVPGTNPVG</sequence>
<name>A0A8E1W8R0_9PSEU</name>
<dbReference type="Gene3D" id="3.40.50.720">
    <property type="entry name" value="NAD(P)-binding Rossmann-like Domain"/>
    <property type="match status" value="1"/>
</dbReference>
<comment type="caution">
    <text evidence="5">The sequence shown here is derived from an EMBL/GenBank/DDBJ whole genome shotgun (WGS) entry which is preliminary data.</text>
</comment>
<dbReference type="PRINTS" id="PR00081">
    <property type="entry name" value="GDHRDH"/>
</dbReference>
<organism evidence="5 6">
    <name type="scientific">Amycolatopsis echigonensis</name>
    <dbReference type="NCBI Taxonomy" id="2576905"/>
    <lineage>
        <taxon>Bacteria</taxon>
        <taxon>Bacillati</taxon>
        <taxon>Actinomycetota</taxon>
        <taxon>Actinomycetes</taxon>
        <taxon>Pseudonocardiales</taxon>
        <taxon>Pseudonocardiaceae</taxon>
        <taxon>Amycolatopsis</taxon>
    </lineage>
</organism>
<evidence type="ECO:0000313" key="6">
    <source>
        <dbReference type="Proteomes" id="UP000550260"/>
    </source>
</evidence>
<dbReference type="AlphaFoldDB" id="A0A8E1W8R0"/>
<dbReference type="PRINTS" id="PR00080">
    <property type="entry name" value="SDRFAMILY"/>
</dbReference>
<dbReference type="InterPro" id="IPR036291">
    <property type="entry name" value="NAD(P)-bd_dom_sf"/>
</dbReference>
<reference evidence="5 6" key="1">
    <citation type="submission" date="2020-08" db="EMBL/GenBank/DDBJ databases">
        <title>Amycolatopsis echigonensis JCM 21831.</title>
        <authorList>
            <person name="Tedsree N."/>
            <person name="Kuncharoen N."/>
            <person name="Likhitwitayawuid K."/>
            <person name="Tanasupawat S."/>
        </authorList>
    </citation>
    <scope>NUCLEOTIDE SEQUENCE [LARGE SCALE GENOMIC DNA]</scope>
    <source>
        <strain evidence="5 6">JCM 21831</strain>
    </source>
</reference>
<dbReference type="GO" id="GO:0016491">
    <property type="term" value="F:oxidoreductase activity"/>
    <property type="evidence" value="ECO:0007669"/>
    <property type="project" value="UniProtKB-KW"/>
</dbReference>
<gene>
    <name evidence="5" type="ORF">H5411_43460</name>
</gene>
<evidence type="ECO:0000256" key="1">
    <source>
        <dbReference type="ARBA" id="ARBA00006484"/>
    </source>
</evidence>
<evidence type="ECO:0000256" key="2">
    <source>
        <dbReference type="ARBA" id="ARBA00023002"/>
    </source>
</evidence>
<dbReference type="PROSITE" id="PS00061">
    <property type="entry name" value="ADH_SHORT"/>
    <property type="match status" value="1"/>
</dbReference>
<keyword evidence="2" id="KW-0560">Oxidoreductase</keyword>
<feature type="domain" description="Ketoreductase" evidence="4">
    <location>
        <begin position="7"/>
        <end position="200"/>
    </location>
</feature>
<evidence type="ECO:0000259" key="4">
    <source>
        <dbReference type="SMART" id="SM00822"/>
    </source>
</evidence>